<dbReference type="PANTHER" id="PTHR47926:SF341">
    <property type="entry name" value="PENTATRICOPEPTIDE REPEAT-CONTAINING PROTEIN"/>
    <property type="match status" value="1"/>
</dbReference>
<feature type="repeat" description="PPR" evidence="2">
    <location>
        <begin position="215"/>
        <end position="249"/>
    </location>
</feature>
<reference evidence="3 4" key="1">
    <citation type="journal article" date="2023" name="Plants (Basel)">
        <title>Bridging the Gap: Combining Genomics and Transcriptomics Approaches to Understand Stylosanthes scabra, an Orphan Legume from the Brazilian Caatinga.</title>
        <authorList>
            <person name="Ferreira-Neto J.R.C."/>
            <person name="da Silva M.D."/>
            <person name="Binneck E."/>
            <person name="de Melo N.F."/>
            <person name="da Silva R.H."/>
            <person name="de Melo A.L.T.M."/>
            <person name="Pandolfi V."/>
            <person name="Bustamante F.O."/>
            <person name="Brasileiro-Vidal A.C."/>
            <person name="Benko-Iseppon A.M."/>
        </authorList>
    </citation>
    <scope>NUCLEOTIDE SEQUENCE [LARGE SCALE GENOMIC DNA]</scope>
    <source>
        <tissue evidence="3">Leaves</tissue>
    </source>
</reference>
<dbReference type="Pfam" id="PF20431">
    <property type="entry name" value="E_motif"/>
    <property type="match status" value="1"/>
</dbReference>
<dbReference type="EMBL" id="JASCZI010120890">
    <property type="protein sequence ID" value="MED6157040.1"/>
    <property type="molecule type" value="Genomic_DNA"/>
</dbReference>
<protein>
    <recommendedName>
        <fullName evidence="5">Pentatricopeptide repeat-containing protein</fullName>
    </recommendedName>
</protein>
<evidence type="ECO:0000256" key="1">
    <source>
        <dbReference type="ARBA" id="ARBA00022737"/>
    </source>
</evidence>
<feature type="repeat" description="PPR" evidence="2">
    <location>
        <begin position="145"/>
        <end position="179"/>
    </location>
</feature>
<organism evidence="3 4">
    <name type="scientific">Stylosanthes scabra</name>
    <dbReference type="NCBI Taxonomy" id="79078"/>
    <lineage>
        <taxon>Eukaryota</taxon>
        <taxon>Viridiplantae</taxon>
        <taxon>Streptophyta</taxon>
        <taxon>Embryophyta</taxon>
        <taxon>Tracheophyta</taxon>
        <taxon>Spermatophyta</taxon>
        <taxon>Magnoliopsida</taxon>
        <taxon>eudicotyledons</taxon>
        <taxon>Gunneridae</taxon>
        <taxon>Pentapetalae</taxon>
        <taxon>rosids</taxon>
        <taxon>fabids</taxon>
        <taxon>Fabales</taxon>
        <taxon>Fabaceae</taxon>
        <taxon>Papilionoideae</taxon>
        <taxon>50 kb inversion clade</taxon>
        <taxon>dalbergioids sensu lato</taxon>
        <taxon>Dalbergieae</taxon>
        <taxon>Pterocarpus clade</taxon>
        <taxon>Stylosanthes</taxon>
    </lineage>
</organism>
<dbReference type="InterPro" id="IPR011990">
    <property type="entry name" value="TPR-like_helical_dom_sf"/>
</dbReference>
<evidence type="ECO:0000256" key="2">
    <source>
        <dbReference type="PROSITE-ProRule" id="PRU00708"/>
    </source>
</evidence>
<dbReference type="PANTHER" id="PTHR47926">
    <property type="entry name" value="PENTATRICOPEPTIDE REPEAT-CONTAINING PROTEIN"/>
    <property type="match status" value="1"/>
</dbReference>
<accession>A0ABU6U9C1</accession>
<dbReference type="InterPro" id="IPR046960">
    <property type="entry name" value="PPR_At4g14850-like_plant"/>
</dbReference>
<dbReference type="InterPro" id="IPR002885">
    <property type="entry name" value="PPR_rpt"/>
</dbReference>
<sequence length="753" mass="84532">MRRFLFYEARKFEKALHFLLVPSNLIHSTNTSFDQVNNCTGRNNFNWVTVINSLIHGATNTELELLEASRMFSSGTKPNEYVLSNLVRVTADLGSYSLGQQLHSYILRSGHFSNVYVSASLIRFYVKMNLLAQAHKVFDEMPHTDVVSWNTLISGYVQAGQFRRALDLFRRLERSDICADAFSVTPALAACGQLSLYILGRTIHSKVVKLGMLDGTVVANCLIDMYGKCGLVEDAVWVFSEIVDKDVISWNSVIAATANNGNIQLAYRFLHLMPNPDTISYNGLINGIAQWGNIEDAVQILSTMPTPNSSSWNSIITGFVNRNQVRDALDMFYRMHSRNIQMDEFTFSIILDGLASVAALTWGMLIHCCAMKCGIDSSVVVGSALIDMYSKCGQVKRAELIFRGLPNRNLISWNAMMHGYARNGDSAQVIELFKMLKKEGDTEPDGITFLNLLSACSHNQIPIEVAIYYFESMIKDHGITPSVEHCCSMIRLMGQKGELGRAERMIHELGFECHGVVWRALLGACGAQRDIQVAETAAAKVIELERDEDYVYVMLSNMYASLGRWEDVGAIRGLMSKKQVRKEAESKVEFVFKWGSRRMINEEHSKRPEGKKNKALEDARTGNTAELQHDAAALCSGNIDSRDPNSAAIMFLIKNDRPTLEVDLGRVDLDNREPATPDLTKETDDALCNILLHDDAIVLSNQNQPKPPNKGSGLYFLQKYYWAFNWTHWTRFLYVNSNLALHAQTAKGTKEKQ</sequence>
<dbReference type="PROSITE" id="PS51375">
    <property type="entry name" value="PPR"/>
    <property type="match status" value="4"/>
</dbReference>
<keyword evidence="1" id="KW-0677">Repeat</keyword>
<feature type="repeat" description="PPR" evidence="2">
    <location>
        <begin position="409"/>
        <end position="443"/>
    </location>
</feature>
<evidence type="ECO:0008006" key="5">
    <source>
        <dbReference type="Google" id="ProtNLM"/>
    </source>
</evidence>
<dbReference type="InterPro" id="IPR046848">
    <property type="entry name" value="E_motif"/>
</dbReference>
<dbReference type="Pfam" id="PF01535">
    <property type="entry name" value="PPR"/>
    <property type="match status" value="5"/>
</dbReference>
<feature type="repeat" description="PPR" evidence="2">
    <location>
        <begin position="308"/>
        <end position="342"/>
    </location>
</feature>
<dbReference type="Proteomes" id="UP001341840">
    <property type="component" value="Unassembled WGS sequence"/>
</dbReference>
<dbReference type="NCBIfam" id="TIGR00756">
    <property type="entry name" value="PPR"/>
    <property type="match status" value="4"/>
</dbReference>
<dbReference type="Gene3D" id="1.25.40.10">
    <property type="entry name" value="Tetratricopeptide repeat domain"/>
    <property type="match status" value="5"/>
</dbReference>
<proteinExistence type="predicted"/>
<evidence type="ECO:0000313" key="4">
    <source>
        <dbReference type="Proteomes" id="UP001341840"/>
    </source>
</evidence>
<comment type="caution">
    <text evidence="3">The sequence shown here is derived from an EMBL/GenBank/DDBJ whole genome shotgun (WGS) entry which is preliminary data.</text>
</comment>
<keyword evidence="4" id="KW-1185">Reference proteome</keyword>
<name>A0ABU6U9C1_9FABA</name>
<gene>
    <name evidence="3" type="ORF">PIB30_019701</name>
</gene>
<dbReference type="Pfam" id="PF13041">
    <property type="entry name" value="PPR_2"/>
    <property type="match status" value="3"/>
</dbReference>
<evidence type="ECO:0000313" key="3">
    <source>
        <dbReference type="EMBL" id="MED6157040.1"/>
    </source>
</evidence>